<dbReference type="OrthoDB" id="422220at2759"/>
<reference evidence="3" key="1">
    <citation type="submission" date="2021-06" db="EMBL/GenBank/DDBJ databases">
        <authorList>
            <person name="Kallberg Y."/>
            <person name="Tangrot J."/>
            <person name="Rosling A."/>
        </authorList>
    </citation>
    <scope>NUCLEOTIDE SEQUENCE</scope>
    <source>
        <strain evidence="3">FL966</strain>
    </source>
</reference>
<keyword evidence="1" id="KW-0547">Nucleotide-binding</keyword>
<protein>
    <submittedName>
        <fullName evidence="3">17398_t:CDS:1</fullName>
    </submittedName>
</protein>
<dbReference type="GO" id="GO:0030687">
    <property type="term" value="C:preribosome, large subunit precursor"/>
    <property type="evidence" value="ECO:0007669"/>
    <property type="project" value="TreeGrafter"/>
</dbReference>
<dbReference type="GO" id="GO:0005524">
    <property type="term" value="F:ATP binding"/>
    <property type="evidence" value="ECO:0007669"/>
    <property type="project" value="UniProtKB-KW"/>
</dbReference>
<evidence type="ECO:0000313" key="4">
    <source>
        <dbReference type="Proteomes" id="UP000789759"/>
    </source>
</evidence>
<dbReference type="GO" id="GO:0000027">
    <property type="term" value="P:ribosomal large subunit assembly"/>
    <property type="evidence" value="ECO:0007669"/>
    <property type="project" value="TreeGrafter"/>
</dbReference>
<keyword evidence="2" id="KW-0067">ATP-binding</keyword>
<comment type="caution">
    <text evidence="3">The sequence shown here is derived from an EMBL/GenBank/DDBJ whole genome shotgun (WGS) entry which is preliminary data.</text>
</comment>
<dbReference type="GO" id="GO:0005634">
    <property type="term" value="C:nucleus"/>
    <property type="evidence" value="ECO:0007669"/>
    <property type="project" value="TreeGrafter"/>
</dbReference>
<dbReference type="Proteomes" id="UP000789759">
    <property type="component" value="Unassembled WGS sequence"/>
</dbReference>
<dbReference type="Gene3D" id="3.40.50.300">
    <property type="entry name" value="P-loop containing nucleotide triphosphate hydrolases"/>
    <property type="match status" value="1"/>
</dbReference>
<accession>A0A9N9EFF3</accession>
<sequence>MQNYIFKYCVKNEYAYGSVLVRRLLRESGKFWKGKRQQLFANTDHTLRLLNQITVCVLLCESILLVGETETGKMTTIQYLAELMHQNLIIVNLL</sequence>
<dbReference type="AlphaFoldDB" id="A0A9N9EFF3"/>
<keyword evidence="4" id="KW-1185">Reference proteome</keyword>
<evidence type="ECO:0000256" key="2">
    <source>
        <dbReference type="ARBA" id="ARBA00022840"/>
    </source>
</evidence>
<name>A0A9N9EFF3_9GLOM</name>
<dbReference type="InterPro" id="IPR027417">
    <property type="entry name" value="P-loop_NTPase"/>
</dbReference>
<dbReference type="PANTHER" id="PTHR48103">
    <property type="entry name" value="MIDASIN-RELATED"/>
    <property type="match status" value="1"/>
</dbReference>
<evidence type="ECO:0000256" key="1">
    <source>
        <dbReference type="ARBA" id="ARBA00022741"/>
    </source>
</evidence>
<proteinExistence type="predicted"/>
<dbReference type="GO" id="GO:0000055">
    <property type="term" value="P:ribosomal large subunit export from nucleus"/>
    <property type="evidence" value="ECO:0007669"/>
    <property type="project" value="TreeGrafter"/>
</dbReference>
<organism evidence="3 4">
    <name type="scientific">Cetraspora pellucida</name>
    <dbReference type="NCBI Taxonomy" id="1433469"/>
    <lineage>
        <taxon>Eukaryota</taxon>
        <taxon>Fungi</taxon>
        <taxon>Fungi incertae sedis</taxon>
        <taxon>Mucoromycota</taxon>
        <taxon>Glomeromycotina</taxon>
        <taxon>Glomeromycetes</taxon>
        <taxon>Diversisporales</taxon>
        <taxon>Gigasporaceae</taxon>
        <taxon>Cetraspora</taxon>
    </lineage>
</organism>
<evidence type="ECO:0000313" key="3">
    <source>
        <dbReference type="EMBL" id="CAG8669742.1"/>
    </source>
</evidence>
<gene>
    <name evidence="3" type="ORF">CPELLU_LOCUS10213</name>
</gene>
<dbReference type="EMBL" id="CAJVQA010008310">
    <property type="protein sequence ID" value="CAG8669742.1"/>
    <property type="molecule type" value="Genomic_DNA"/>
</dbReference>
<dbReference type="SUPFAM" id="SSF52540">
    <property type="entry name" value="P-loop containing nucleoside triphosphate hydrolases"/>
    <property type="match status" value="1"/>
</dbReference>
<dbReference type="PANTHER" id="PTHR48103:SF2">
    <property type="entry name" value="MIDASIN"/>
    <property type="match status" value="1"/>
</dbReference>